<dbReference type="GO" id="GO:0006412">
    <property type="term" value="P:translation"/>
    <property type="evidence" value="ECO:0007669"/>
    <property type="project" value="InterPro"/>
</dbReference>
<name>A0A8F0K101_9PHAE</name>
<sequence length="184" mass="21371">MLAKSLEFKTKRSFDVTLKESFKFLGIDKDPLVRKMVSLLMRDGKRPKAEKVLYKAFESIDEDFPGRSLHIFYYGLFEARRDIGIRLKPKPKKRRNVTIYNSYVPYRISPICGLHLGMRALLKASKERSSSLPFYVNLSQELVEASLGKGDVVAKRYRLNILAESNKRKVHLGVRHTFPLIFEF</sequence>
<dbReference type="InterPro" id="IPR020606">
    <property type="entry name" value="Ribosomal_uS7_CS"/>
</dbReference>
<evidence type="ECO:0000256" key="4">
    <source>
        <dbReference type="RuleBase" id="RU003619"/>
    </source>
</evidence>
<evidence type="ECO:0000313" key="6">
    <source>
        <dbReference type="EMBL" id="QWK44985.1"/>
    </source>
</evidence>
<dbReference type="InterPro" id="IPR036823">
    <property type="entry name" value="Ribosomal_uS7_dom_sf"/>
</dbReference>
<protein>
    <submittedName>
        <fullName evidence="6">Ribosomal protein S7</fullName>
    </submittedName>
</protein>
<evidence type="ECO:0000259" key="5">
    <source>
        <dbReference type="Pfam" id="PF00177"/>
    </source>
</evidence>
<dbReference type="AlphaFoldDB" id="A0A8F0K101"/>
<dbReference type="EMBL" id="MZ156065">
    <property type="protein sequence ID" value="QWK44985.1"/>
    <property type="molecule type" value="Genomic_DNA"/>
</dbReference>
<keyword evidence="6" id="KW-0496">Mitochondrion</keyword>
<reference evidence="6" key="1">
    <citation type="journal article" date="2021" name="Genome Biol. Evol.">
        <title>Genomic rearrangements and sequence evolution across brown algal orgelles.</title>
        <authorList>
            <person name="Starko S."/>
            <person name="Bringloe T."/>
            <person name="Soto Gomez M."/>
            <person name="Darby H."/>
            <person name="Graham S."/>
            <person name="Martone P."/>
        </authorList>
    </citation>
    <scope>NUCLEOTIDE SEQUENCE</scope>
</reference>
<comment type="similarity">
    <text evidence="1 4">Belongs to the universal ribosomal protein uS7 family.</text>
</comment>
<evidence type="ECO:0000256" key="1">
    <source>
        <dbReference type="ARBA" id="ARBA00007151"/>
    </source>
</evidence>
<dbReference type="Gene3D" id="1.10.455.10">
    <property type="entry name" value="Ribosomal protein S7 domain"/>
    <property type="match status" value="1"/>
</dbReference>
<organism evidence="6">
    <name type="scientific">Analipus japonicus</name>
    <dbReference type="NCBI Taxonomy" id="31333"/>
    <lineage>
        <taxon>Eukaryota</taxon>
        <taxon>Sar</taxon>
        <taxon>Stramenopiles</taxon>
        <taxon>Ochrophyta</taxon>
        <taxon>PX clade</taxon>
        <taxon>Phaeophyceae</taxon>
        <taxon>Ralfsiales</taxon>
        <taxon>Ralfsiaceae</taxon>
        <taxon>Analipus</taxon>
    </lineage>
</organism>
<accession>A0A8F0K101</accession>
<proteinExistence type="inferred from homology"/>
<dbReference type="GO" id="GO:0003735">
    <property type="term" value="F:structural constituent of ribosome"/>
    <property type="evidence" value="ECO:0007669"/>
    <property type="project" value="InterPro"/>
</dbReference>
<keyword evidence="3 4" id="KW-0687">Ribonucleoprotein</keyword>
<dbReference type="Pfam" id="PF00177">
    <property type="entry name" value="Ribosomal_S7"/>
    <property type="match status" value="1"/>
</dbReference>
<dbReference type="SUPFAM" id="SSF47973">
    <property type="entry name" value="Ribosomal protein S7"/>
    <property type="match status" value="1"/>
</dbReference>
<dbReference type="GO" id="GO:0003723">
    <property type="term" value="F:RNA binding"/>
    <property type="evidence" value="ECO:0007669"/>
    <property type="project" value="InterPro"/>
</dbReference>
<dbReference type="GO" id="GO:0005840">
    <property type="term" value="C:ribosome"/>
    <property type="evidence" value="ECO:0007669"/>
    <property type="project" value="UniProtKB-KW"/>
</dbReference>
<dbReference type="GO" id="GO:1990904">
    <property type="term" value="C:ribonucleoprotein complex"/>
    <property type="evidence" value="ECO:0007669"/>
    <property type="project" value="UniProtKB-KW"/>
</dbReference>
<keyword evidence="2 4" id="KW-0689">Ribosomal protein</keyword>
<dbReference type="PROSITE" id="PS00052">
    <property type="entry name" value="RIBOSOMAL_S7"/>
    <property type="match status" value="1"/>
</dbReference>
<feature type="domain" description="Small ribosomal subunit protein uS7" evidence="5">
    <location>
        <begin position="29"/>
        <end position="167"/>
    </location>
</feature>
<evidence type="ECO:0000256" key="2">
    <source>
        <dbReference type="ARBA" id="ARBA00022980"/>
    </source>
</evidence>
<dbReference type="InterPro" id="IPR000235">
    <property type="entry name" value="Ribosomal_uS7"/>
</dbReference>
<dbReference type="PIRSF" id="PIRSF002122">
    <property type="entry name" value="RPS7p_RPS7a_RPS5e_RPS7o"/>
    <property type="match status" value="1"/>
</dbReference>
<geneLocation type="mitochondrion" evidence="6"/>
<dbReference type="InterPro" id="IPR023798">
    <property type="entry name" value="Ribosomal_uS7_dom"/>
</dbReference>
<evidence type="ECO:0000256" key="3">
    <source>
        <dbReference type="ARBA" id="ARBA00023274"/>
    </source>
</evidence>
<gene>
    <name evidence="6" type="primary">rps7</name>
</gene>